<gene>
    <name evidence="2" type="ORF">SAMN04490244_101351</name>
</gene>
<accession>A0A1H9PV09</accession>
<dbReference type="InterPro" id="IPR028992">
    <property type="entry name" value="Hedgehog/Intein_dom"/>
</dbReference>
<dbReference type="STRING" id="641238.SAMN04490244_101351"/>
<feature type="domain" description="Hedgehog/Intein (Hint)" evidence="1">
    <location>
        <begin position="22"/>
        <end position="149"/>
    </location>
</feature>
<dbReference type="EMBL" id="FOGU01000001">
    <property type="protein sequence ID" value="SER52116.1"/>
    <property type="molecule type" value="Genomic_DNA"/>
</dbReference>
<evidence type="ECO:0000313" key="3">
    <source>
        <dbReference type="Proteomes" id="UP000198885"/>
    </source>
</evidence>
<dbReference type="RefSeq" id="WP_092687406.1">
    <property type="nucleotide sequence ID" value="NZ_FOGU01000001.1"/>
</dbReference>
<protein>
    <submittedName>
        <fullName evidence="2">Hint domain-containing protein</fullName>
    </submittedName>
</protein>
<sequence length="160" mass="17028">MSHGSATVPSRPHGAPALGGIAPGTLVMTAQGARPIEALAPGDRIVTRDAGMMRLLDLRVRQLAGVRPCRIRPSALAHDRPGSDVILAPTQRVFVRGWRARALYGTRFAQVPVSRLVDGTYIARLAPRTLRVIEPVFEQAHIIYAGGIELAAATPLTATA</sequence>
<dbReference type="Proteomes" id="UP000198885">
    <property type="component" value="Unassembled WGS sequence"/>
</dbReference>
<organism evidence="2 3">
    <name type="scientific">Tranquillimonas rosea</name>
    <dbReference type="NCBI Taxonomy" id="641238"/>
    <lineage>
        <taxon>Bacteria</taxon>
        <taxon>Pseudomonadati</taxon>
        <taxon>Pseudomonadota</taxon>
        <taxon>Alphaproteobacteria</taxon>
        <taxon>Rhodobacterales</taxon>
        <taxon>Roseobacteraceae</taxon>
        <taxon>Tranquillimonas</taxon>
    </lineage>
</organism>
<keyword evidence="3" id="KW-1185">Reference proteome</keyword>
<proteinExistence type="predicted"/>
<name>A0A1H9PV09_9RHOB</name>
<dbReference type="InterPro" id="IPR036844">
    <property type="entry name" value="Hint_dom_sf"/>
</dbReference>
<dbReference type="Pfam" id="PF13403">
    <property type="entry name" value="Hint_2"/>
    <property type="match status" value="1"/>
</dbReference>
<dbReference type="AlphaFoldDB" id="A0A1H9PV09"/>
<reference evidence="2 3" key="1">
    <citation type="submission" date="2016-10" db="EMBL/GenBank/DDBJ databases">
        <authorList>
            <person name="de Groot N.N."/>
        </authorList>
    </citation>
    <scope>NUCLEOTIDE SEQUENCE [LARGE SCALE GENOMIC DNA]</scope>
    <source>
        <strain evidence="2 3">DSM 23042</strain>
    </source>
</reference>
<evidence type="ECO:0000313" key="2">
    <source>
        <dbReference type="EMBL" id="SER52116.1"/>
    </source>
</evidence>
<dbReference type="OrthoDB" id="7873527at2"/>
<dbReference type="SUPFAM" id="SSF51294">
    <property type="entry name" value="Hedgehog/intein (Hint) domain"/>
    <property type="match status" value="1"/>
</dbReference>
<evidence type="ECO:0000259" key="1">
    <source>
        <dbReference type="Pfam" id="PF13403"/>
    </source>
</evidence>